<keyword evidence="2" id="KW-1185">Reference proteome</keyword>
<organism evidence="1 2">
    <name type="scientific">Thelephora ganbajun</name>
    <name type="common">Ganba fungus</name>
    <dbReference type="NCBI Taxonomy" id="370292"/>
    <lineage>
        <taxon>Eukaryota</taxon>
        <taxon>Fungi</taxon>
        <taxon>Dikarya</taxon>
        <taxon>Basidiomycota</taxon>
        <taxon>Agaricomycotina</taxon>
        <taxon>Agaricomycetes</taxon>
        <taxon>Thelephorales</taxon>
        <taxon>Thelephoraceae</taxon>
        <taxon>Thelephora</taxon>
    </lineage>
</organism>
<sequence>MDFEQDARPPEDQPEEPDEPDEPPSISPPKKRGRKKISFDENSANAQRLSKKPRSNRTPLADRTSDSRYVSIRPGKHFFTVSIPGSLILNGLPFGFYHTVTASPENPRGLRRGRRFRYPPLDWWRLEKVVYGAGYDDEDHGSDDDDDGDDDKAVNLVPPIKAILRIPQDPVEPLGKKHKKRRGKSVTVDPESGPFPEAGWDRDTEAFGHVLDYTTKEEVRRRIAFTTRMSRETPAKKADYSYQRIFSEGDSVAAGHIQLEPGAEKPNKSSKDNSYIFYVVQGAIHVKIHTTSFMICQGGCFLVPRGKQRRFGTSD</sequence>
<gene>
    <name evidence="1" type="ORF">BDM02DRAFT_3100458</name>
</gene>
<reference evidence="1" key="1">
    <citation type="submission" date="2019-10" db="EMBL/GenBank/DDBJ databases">
        <authorList>
            <consortium name="DOE Joint Genome Institute"/>
            <person name="Kuo A."/>
            <person name="Miyauchi S."/>
            <person name="Kiss E."/>
            <person name="Drula E."/>
            <person name="Kohler A."/>
            <person name="Sanchez-Garcia M."/>
            <person name="Andreopoulos B."/>
            <person name="Barry K.W."/>
            <person name="Bonito G."/>
            <person name="Buee M."/>
            <person name="Carver A."/>
            <person name="Chen C."/>
            <person name="Cichocki N."/>
            <person name="Clum A."/>
            <person name="Culley D."/>
            <person name="Crous P.W."/>
            <person name="Fauchery L."/>
            <person name="Girlanda M."/>
            <person name="Hayes R."/>
            <person name="Keri Z."/>
            <person name="Labutti K."/>
            <person name="Lipzen A."/>
            <person name="Lombard V."/>
            <person name="Magnuson J."/>
            <person name="Maillard F."/>
            <person name="Morin E."/>
            <person name="Murat C."/>
            <person name="Nolan M."/>
            <person name="Ohm R."/>
            <person name="Pangilinan J."/>
            <person name="Pereira M."/>
            <person name="Perotto S."/>
            <person name="Peter M."/>
            <person name="Riley R."/>
            <person name="Sitrit Y."/>
            <person name="Stielow B."/>
            <person name="Szollosi G."/>
            <person name="Zifcakova L."/>
            <person name="Stursova M."/>
            <person name="Spatafora J.W."/>
            <person name="Tedersoo L."/>
            <person name="Vaario L.-M."/>
            <person name="Yamada A."/>
            <person name="Yan M."/>
            <person name="Wang P."/>
            <person name="Xu J."/>
            <person name="Bruns T."/>
            <person name="Baldrian P."/>
            <person name="Vilgalys R."/>
            <person name="Henrissat B."/>
            <person name="Grigoriev I.V."/>
            <person name="Hibbett D."/>
            <person name="Nagy L.G."/>
            <person name="Martin F.M."/>
        </authorList>
    </citation>
    <scope>NUCLEOTIDE SEQUENCE</scope>
    <source>
        <strain evidence="1">P2</strain>
    </source>
</reference>
<reference evidence="1" key="2">
    <citation type="journal article" date="2020" name="Nat. Commun.">
        <title>Large-scale genome sequencing of mycorrhizal fungi provides insights into the early evolution of symbiotic traits.</title>
        <authorList>
            <person name="Miyauchi S."/>
            <person name="Kiss E."/>
            <person name="Kuo A."/>
            <person name="Drula E."/>
            <person name="Kohler A."/>
            <person name="Sanchez-Garcia M."/>
            <person name="Morin E."/>
            <person name="Andreopoulos B."/>
            <person name="Barry K.W."/>
            <person name="Bonito G."/>
            <person name="Buee M."/>
            <person name="Carver A."/>
            <person name="Chen C."/>
            <person name="Cichocki N."/>
            <person name="Clum A."/>
            <person name="Culley D."/>
            <person name="Crous P.W."/>
            <person name="Fauchery L."/>
            <person name="Girlanda M."/>
            <person name="Hayes R.D."/>
            <person name="Keri Z."/>
            <person name="LaButti K."/>
            <person name="Lipzen A."/>
            <person name="Lombard V."/>
            <person name="Magnuson J."/>
            <person name="Maillard F."/>
            <person name="Murat C."/>
            <person name="Nolan M."/>
            <person name="Ohm R.A."/>
            <person name="Pangilinan J."/>
            <person name="Pereira M.F."/>
            <person name="Perotto S."/>
            <person name="Peter M."/>
            <person name="Pfister S."/>
            <person name="Riley R."/>
            <person name="Sitrit Y."/>
            <person name="Stielow J.B."/>
            <person name="Szollosi G."/>
            <person name="Zifcakova L."/>
            <person name="Stursova M."/>
            <person name="Spatafora J.W."/>
            <person name="Tedersoo L."/>
            <person name="Vaario L.M."/>
            <person name="Yamada A."/>
            <person name="Yan M."/>
            <person name="Wang P."/>
            <person name="Xu J."/>
            <person name="Bruns T."/>
            <person name="Baldrian P."/>
            <person name="Vilgalys R."/>
            <person name="Dunand C."/>
            <person name="Henrissat B."/>
            <person name="Grigoriev I.V."/>
            <person name="Hibbett D."/>
            <person name="Nagy L.G."/>
            <person name="Martin F.M."/>
        </authorList>
    </citation>
    <scope>NUCLEOTIDE SEQUENCE</scope>
    <source>
        <strain evidence="1">P2</strain>
    </source>
</reference>
<dbReference type="Proteomes" id="UP000886501">
    <property type="component" value="Unassembled WGS sequence"/>
</dbReference>
<protein>
    <submittedName>
        <fullName evidence="1">Uncharacterized protein</fullName>
    </submittedName>
</protein>
<name>A0ACB6Z922_THEGA</name>
<dbReference type="EMBL" id="MU118068">
    <property type="protein sequence ID" value="KAF9646077.1"/>
    <property type="molecule type" value="Genomic_DNA"/>
</dbReference>
<proteinExistence type="predicted"/>
<evidence type="ECO:0000313" key="1">
    <source>
        <dbReference type="EMBL" id="KAF9646077.1"/>
    </source>
</evidence>
<evidence type="ECO:0000313" key="2">
    <source>
        <dbReference type="Proteomes" id="UP000886501"/>
    </source>
</evidence>
<accession>A0ACB6Z922</accession>
<comment type="caution">
    <text evidence="1">The sequence shown here is derived from an EMBL/GenBank/DDBJ whole genome shotgun (WGS) entry which is preliminary data.</text>
</comment>